<comment type="similarity">
    <text evidence="1">Belongs to the LysR transcriptional regulatory family.</text>
</comment>
<dbReference type="Proteomes" id="UP000287023">
    <property type="component" value="Unassembled WGS sequence"/>
</dbReference>
<dbReference type="PROSITE" id="PS50931">
    <property type="entry name" value="HTH_LYSR"/>
    <property type="match status" value="1"/>
</dbReference>
<organism evidence="6 7">
    <name type="scientific">Vreelandella nanhaiensis</name>
    <dbReference type="NCBI Taxonomy" id="1258546"/>
    <lineage>
        <taxon>Bacteria</taxon>
        <taxon>Pseudomonadati</taxon>
        <taxon>Pseudomonadota</taxon>
        <taxon>Gammaproteobacteria</taxon>
        <taxon>Oceanospirillales</taxon>
        <taxon>Halomonadaceae</taxon>
        <taxon>Vreelandella</taxon>
    </lineage>
</organism>
<dbReference type="Pfam" id="PF03466">
    <property type="entry name" value="LysR_substrate"/>
    <property type="match status" value="1"/>
</dbReference>
<evidence type="ECO:0000256" key="1">
    <source>
        <dbReference type="ARBA" id="ARBA00009437"/>
    </source>
</evidence>
<gene>
    <name evidence="6" type="ORF">ELY38_06615</name>
</gene>
<reference evidence="6 7" key="1">
    <citation type="submission" date="2018-12" db="EMBL/GenBank/DDBJ databases">
        <title>three novel Halomonas strain isolated from plants.</title>
        <authorList>
            <person name="Sun C."/>
        </authorList>
    </citation>
    <scope>NUCLEOTIDE SEQUENCE [LARGE SCALE GENOMIC DNA]</scope>
    <source>
        <strain evidence="6 7">JCM 18142</strain>
    </source>
</reference>
<keyword evidence="3" id="KW-0238">DNA-binding</keyword>
<dbReference type="GO" id="GO:0003700">
    <property type="term" value="F:DNA-binding transcription factor activity"/>
    <property type="evidence" value="ECO:0007669"/>
    <property type="project" value="InterPro"/>
</dbReference>
<keyword evidence="2" id="KW-0805">Transcription regulation</keyword>
<evidence type="ECO:0000313" key="7">
    <source>
        <dbReference type="Proteomes" id="UP000287023"/>
    </source>
</evidence>
<evidence type="ECO:0000313" key="6">
    <source>
        <dbReference type="EMBL" id="RUR33219.1"/>
    </source>
</evidence>
<dbReference type="FunFam" id="1.10.10.10:FF:000001">
    <property type="entry name" value="LysR family transcriptional regulator"/>
    <property type="match status" value="1"/>
</dbReference>
<evidence type="ECO:0000259" key="5">
    <source>
        <dbReference type="PROSITE" id="PS50931"/>
    </source>
</evidence>
<dbReference type="InterPro" id="IPR036388">
    <property type="entry name" value="WH-like_DNA-bd_sf"/>
</dbReference>
<keyword evidence="7" id="KW-1185">Reference proteome</keyword>
<name>A0A3S0XYF3_9GAMM</name>
<dbReference type="RefSeq" id="WP_127060717.1">
    <property type="nucleotide sequence ID" value="NZ_RZHF01000006.1"/>
</dbReference>
<dbReference type="PANTHER" id="PTHR30419">
    <property type="entry name" value="HTH-TYPE TRANSCRIPTIONAL REGULATOR YBHD"/>
    <property type="match status" value="1"/>
</dbReference>
<dbReference type="PRINTS" id="PR00039">
    <property type="entry name" value="HTHLYSR"/>
</dbReference>
<dbReference type="Gene3D" id="3.40.190.290">
    <property type="match status" value="1"/>
</dbReference>
<proteinExistence type="inferred from homology"/>
<sequence>MNERILLDSALRYFLEIVRQGSINKASQQLHVAPSAVSRQIARLEAELGSQLFERHSSGMKLSPSGELLAAHARKTRLETARVIEEITGLEGIQRGTVRLASIEGLASYLLPHVISEYREKHHGIHFDLAVMSSTEVTQRVCEGLVDIGLAISPAPEKNIQVEKRIMAPIHAVMHSSHLLATKKHVSLAQLSHYPLALPTENTTIRQLFNVSCSRQGLLIEPVMVSNFVTTLVHFAACQGGITLIGDVSVRHLSDAAQITSLPIRDREMSGRTIEVQTLAGRTLPKGVADFLGDLCLALEPDKA</sequence>
<feature type="domain" description="HTH lysR-type" evidence="5">
    <location>
        <begin position="1"/>
        <end position="63"/>
    </location>
</feature>
<dbReference type="InterPro" id="IPR050950">
    <property type="entry name" value="HTH-type_LysR_regulators"/>
</dbReference>
<dbReference type="GO" id="GO:0003677">
    <property type="term" value="F:DNA binding"/>
    <property type="evidence" value="ECO:0007669"/>
    <property type="project" value="UniProtKB-KW"/>
</dbReference>
<evidence type="ECO:0000256" key="3">
    <source>
        <dbReference type="ARBA" id="ARBA00023125"/>
    </source>
</evidence>
<protein>
    <submittedName>
        <fullName evidence="6">LysR family transcriptional regulator</fullName>
    </submittedName>
</protein>
<comment type="caution">
    <text evidence="6">The sequence shown here is derived from an EMBL/GenBank/DDBJ whole genome shotgun (WGS) entry which is preliminary data.</text>
</comment>
<dbReference type="SUPFAM" id="SSF53850">
    <property type="entry name" value="Periplasmic binding protein-like II"/>
    <property type="match status" value="1"/>
</dbReference>
<dbReference type="InterPro" id="IPR005119">
    <property type="entry name" value="LysR_subst-bd"/>
</dbReference>
<evidence type="ECO:0000256" key="4">
    <source>
        <dbReference type="ARBA" id="ARBA00023163"/>
    </source>
</evidence>
<dbReference type="Pfam" id="PF00126">
    <property type="entry name" value="HTH_1"/>
    <property type="match status" value="1"/>
</dbReference>
<accession>A0A3S0XYF3</accession>
<keyword evidence="4" id="KW-0804">Transcription</keyword>
<dbReference type="InterPro" id="IPR000847">
    <property type="entry name" value="LysR_HTH_N"/>
</dbReference>
<evidence type="ECO:0000256" key="2">
    <source>
        <dbReference type="ARBA" id="ARBA00023015"/>
    </source>
</evidence>
<dbReference type="PANTHER" id="PTHR30419:SF8">
    <property type="entry name" value="NITROGEN ASSIMILATION TRANSCRIPTIONAL ACTIVATOR-RELATED"/>
    <property type="match status" value="1"/>
</dbReference>
<dbReference type="AlphaFoldDB" id="A0A3S0XYF3"/>
<dbReference type="SUPFAM" id="SSF46785">
    <property type="entry name" value="Winged helix' DNA-binding domain"/>
    <property type="match status" value="1"/>
</dbReference>
<dbReference type="EMBL" id="RZHF01000006">
    <property type="protein sequence ID" value="RUR33219.1"/>
    <property type="molecule type" value="Genomic_DNA"/>
</dbReference>
<dbReference type="GO" id="GO:0005829">
    <property type="term" value="C:cytosol"/>
    <property type="evidence" value="ECO:0007669"/>
    <property type="project" value="TreeGrafter"/>
</dbReference>
<dbReference type="OrthoDB" id="8839922at2"/>
<dbReference type="Gene3D" id="1.10.10.10">
    <property type="entry name" value="Winged helix-like DNA-binding domain superfamily/Winged helix DNA-binding domain"/>
    <property type="match status" value="1"/>
</dbReference>
<dbReference type="InterPro" id="IPR036390">
    <property type="entry name" value="WH_DNA-bd_sf"/>
</dbReference>